<keyword evidence="5 6" id="KW-0694">RNA-binding</keyword>
<dbReference type="SUPFAM" id="SSF53335">
    <property type="entry name" value="S-adenosyl-L-methionine-dependent methyltransferases"/>
    <property type="match status" value="1"/>
</dbReference>
<dbReference type="InterPro" id="IPR049560">
    <property type="entry name" value="MeTrfase_RsmB-F_NOP2_cat"/>
</dbReference>
<organism evidence="8 9">
    <name type="scientific">Haematococcus lacustris</name>
    <name type="common">Green alga</name>
    <name type="synonym">Haematococcus pluvialis</name>
    <dbReference type="NCBI Taxonomy" id="44745"/>
    <lineage>
        <taxon>Eukaryota</taxon>
        <taxon>Viridiplantae</taxon>
        <taxon>Chlorophyta</taxon>
        <taxon>core chlorophytes</taxon>
        <taxon>Chlorophyceae</taxon>
        <taxon>CS clade</taxon>
        <taxon>Chlamydomonadales</taxon>
        <taxon>Haematococcaceae</taxon>
        <taxon>Haematococcus</taxon>
    </lineage>
</organism>
<evidence type="ECO:0000256" key="3">
    <source>
        <dbReference type="ARBA" id="ARBA00022679"/>
    </source>
</evidence>
<comment type="caution">
    <text evidence="6">Lacks conserved residue(s) required for the propagation of feature annotation.</text>
</comment>
<keyword evidence="4 6" id="KW-0949">S-adenosyl-L-methionine</keyword>
<feature type="domain" description="SAM-dependent MTase RsmB/NOP-type" evidence="7">
    <location>
        <begin position="1"/>
        <end position="261"/>
    </location>
</feature>
<feature type="active site" description="Nucleophile" evidence="6">
    <location>
        <position position="205"/>
    </location>
</feature>
<keyword evidence="9" id="KW-1185">Reference proteome</keyword>
<dbReference type="PANTHER" id="PTHR22808">
    <property type="entry name" value="NCL1 YEAST -RELATED NOL1/NOP2/FMU SUN DOMAIN-CONTAINING"/>
    <property type="match status" value="1"/>
</dbReference>
<accession>A0A699ZRW6</accession>
<evidence type="ECO:0000256" key="1">
    <source>
        <dbReference type="ARBA" id="ARBA00007494"/>
    </source>
</evidence>
<dbReference type="InterPro" id="IPR001678">
    <property type="entry name" value="MeTrfase_RsmB-F_NOP2_dom"/>
</dbReference>
<dbReference type="InterPro" id="IPR029063">
    <property type="entry name" value="SAM-dependent_MTases_sf"/>
</dbReference>
<evidence type="ECO:0000256" key="5">
    <source>
        <dbReference type="ARBA" id="ARBA00022884"/>
    </source>
</evidence>
<feature type="non-terminal residue" evidence="8">
    <location>
        <position position="276"/>
    </location>
</feature>
<dbReference type="PRINTS" id="PR02008">
    <property type="entry name" value="RCMTFAMILY"/>
</dbReference>
<dbReference type="PROSITE" id="PS51686">
    <property type="entry name" value="SAM_MT_RSMB_NOP"/>
    <property type="match status" value="1"/>
</dbReference>
<gene>
    <name evidence="8" type="ORF">HaLaN_21594</name>
</gene>
<evidence type="ECO:0000259" key="7">
    <source>
        <dbReference type="PROSITE" id="PS51686"/>
    </source>
</evidence>
<dbReference type="Pfam" id="PF01189">
    <property type="entry name" value="Methyltr_RsmB-F"/>
    <property type="match status" value="1"/>
</dbReference>
<protein>
    <submittedName>
        <fullName evidence="8">SAM_MT_RSMB_NOP domain-containing protein</fullName>
    </submittedName>
</protein>
<feature type="binding site" evidence="6">
    <location>
        <begin position="56"/>
        <end position="62"/>
    </location>
    <ligand>
        <name>S-adenosyl-L-methionine</name>
        <dbReference type="ChEBI" id="CHEBI:59789"/>
    </ligand>
</feature>
<dbReference type="InterPro" id="IPR023267">
    <property type="entry name" value="RCMT"/>
</dbReference>
<feature type="binding site" evidence="6">
    <location>
        <position position="100"/>
    </location>
    <ligand>
        <name>S-adenosyl-L-methionine</name>
        <dbReference type="ChEBI" id="CHEBI:59789"/>
    </ligand>
</feature>
<keyword evidence="3 6" id="KW-0808">Transferase</keyword>
<evidence type="ECO:0000256" key="4">
    <source>
        <dbReference type="ARBA" id="ARBA00022691"/>
    </source>
</evidence>
<dbReference type="Gene3D" id="3.40.50.150">
    <property type="entry name" value="Vaccinia Virus protein VP39"/>
    <property type="match status" value="1"/>
</dbReference>
<comment type="caution">
    <text evidence="8">The sequence shown here is derived from an EMBL/GenBank/DDBJ whole genome shotgun (WGS) entry which is preliminary data.</text>
</comment>
<dbReference type="InterPro" id="IPR018314">
    <property type="entry name" value="RsmB/NOL1/NOP2-like_CS"/>
</dbReference>
<evidence type="ECO:0000256" key="6">
    <source>
        <dbReference type="PROSITE-ProRule" id="PRU01023"/>
    </source>
</evidence>
<keyword evidence="2 6" id="KW-0489">Methyltransferase</keyword>
<dbReference type="PROSITE" id="PS01153">
    <property type="entry name" value="NOL1_NOP2_SUN"/>
    <property type="match status" value="1"/>
</dbReference>
<dbReference type="Proteomes" id="UP000485058">
    <property type="component" value="Unassembled WGS sequence"/>
</dbReference>
<evidence type="ECO:0000256" key="2">
    <source>
        <dbReference type="ARBA" id="ARBA00022603"/>
    </source>
</evidence>
<dbReference type="AlphaFoldDB" id="A0A699ZRW6"/>
<reference evidence="8 9" key="1">
    <citation type="submission" date="2020-02" db="EMBL/GenBank/DDBJ databases">
        <title>Draft genome sequence of Haematococcus lacustris strain NIES-144.</title>
        <authorList>
            <person name="Morimoto D."/>
            <person name="Nakagawa S."/>
            <person name="Yoshida T."/>
            <person name="Sawayama S."/>
        </authorList>
    </citation>
    <scope>NUCLEOTIDE SEQUENCE [LARGE SCALE GENOMIC DNA]</scope>
    <source>
        <strain evidence="8 9">NIES-144</strain>
    </source>
</reference>
<dbReference type="EMBL" id="BLLF01002392">
    <property type="protein sequence ID" value="GFH23900.1"/>
    <property type="molecule type" value="Genomic_DNA"/>
</dbReference>
<evidence type="ECO:0000313" key="9">
    <source>
        <dbReference type="Proteomes" id="UP000485058"/>
    </source>
</evidence>
<dbReference type="GO" id="GO:0003723">
    <property type="term" value="F:RNA binding"/>
    <property type="evidence" value="ECO:0007669"/>
    <property type="project" value="UniProtKB-UniRule"/>
</dbReference>
<sequence>MYFSRNQLRKVPILEALHEFMKKANDNGSISRQEAVSMVPPLFLDVHPHHKVLDMCAAPGSKTFQLLEAVHGSTGAPAPAPLPVLADQPLLPTGFVVANDADYQRCQLLTHQLKRMCSPCLLVANHSAEFFPFVKSGPNQQQPLRFDRILCDVPCSGDGTMRKAPDIWRRWSVTSGNGLHIMQLRIAMHGCRMLQVGGLLVYSTCTFNPIEDEAVVSELLLRCGPALELPAKASLPLQRCMRFLPHHQDTGGFFVAVLRLVAELPSNLELPASQRP</sequence>
<evidence type="ECO:0000313" key="8">
    <source>
        <dbReference type="EMBL" id="GFH23900.1"/>
    </source>
</evidence>
<proteinExistence type="inferred from homology"/>
<dbReference type="GO" id="GO:0001510">
    <property type="term" value="P:RNA methylation"/>
    <property type="evidence" value="ECO:0007669"/>
    <property type="project" value="InterPro"/>
</dbReference>
<comment type="similarity">
    <text evidence="1 6">Belongs to the class I-like SAM-binding methyltransferase superfamily. RsmB/NOP family.</text>
</comment>
<dbReference type="PANTHER" id="PTHR22808:SF1">
    <property type="entry name" value="RNA CYTOSINE-C(5)-METHYLTRANSFERASE NSUN2-RELATED"/>
    <property type="match status" value="1"/>
</dbReference>
<dbReference type="GO" id="GO:0008173">
    <property type="term" value="F:RNA methyltransferase activity"/>
    <property type="evidence" value="ECO:0007669"/>
    <property type="project" value="InterPro"/>
</dbReference>
<feature type="non-terminal residue" evidence="8">
    <location>
        <position position="1"/>
    </location>
</feature>
<name>A0A699ZRW6_HAELA</name>
<feature type="binding site" evidence="6">
    <location>
        <position position="152"/>
    </location>
    <ligand>
        <name>S-adenosyl-L-methionine</name>
        <dbReference type="ChEBI" id="CHEBI:59789"/>
    </ligand>
</feature>